<dbReference type="AlphaFoldDB" id="A0AAD1SFT8"/>
<sequence>MWLYPITLIPTILSHPPSTLMLLLHGLCFGHILLSQQPDYVPFPDSTILFRVDIYGALAGYDKMLHTQAAKDRVMTKTTYKQAKIGMANIGPTKICEPHSKHAQGAFLMQPHIMQF</sequence>
<accession>A0AAD1SFT8</accession>
<reference evidence="2" key="1">
    <citation type="submission" date="2022-03" db="EMBL/GenBank/DDBJ databases">
        <authorList>
            <person name="Alioto T."/>
            <person name="Alioto T."/>
            <person name="Gomez Garrido J."/>
        </authorList>
    </citation>
    <scope>NUCLEOTIDE SEQUENCE</scope>
</reference>
<organism evidence="2 3">
    <name type="scientific">Pelobates cultripes</name>
    <name type="common">Western spadefoot toad</name>
    <dbReference type="NCBI Taxonomy" id="61616"/>
    <lineage>
        <taxon>Eukaryota</taxon>
        <taxon>Metazoa</taxon>
        <taxon>Chordata</taxon>
        <taxon>Craniata</taxon>
        <taxon>Vertebrata</taxon>
        <taxon>Euteleostomi</taxon>
        <taxon>Amphibia</taxon>
        <taxon>Batrachia</taxon>
        <taxon>Anura</taxon>
        <taxon>Pelobatoidea</taxon>
        <taxon>Pelobatidae</taxon>
        <taxon>Pelobates</taxon>
    </lineage>
</organism>
<dbReference type="Proteomes" id="UP001295444">
    <property type="component" value="Chromosome 06"/>
</dbReference>
<evidence type="ECO:0000313" key="3">
    <source>
        <dbReference type="Proteomes" id="UP001295444"/>
    </source>
</evidence>
<gene>
    <name evidence="2" type="ORF">PECUL_23A012458</name>
</gene>
<proteinExistence type="predicted"/>
<keyword evidence="3" id="KW-1185">Reference proteome</keyword>
<evidence type="ECO:0000313" key="2">
    <source>
        <dbReference type="EMBL" id="CAH2299422.1"/>
    </source>
</evidence>
<dbReference type="EMBL" id="OW240917">
    <property type="protein sequence ID" value="CAH2299422.1"/>
    <property type="molecule type" value="Genomic_DNA"/>
</dbReference>
<keyword evidence="1" id="KW-0732">Signal</keyword>
<protein>
    <submittedName>
        <fullName evidence="2">Uncharacterized protein</fullName>
    </submittedName>
</protein>
<evidence type="ECO:0000256" key="1">
    <source>
        <dbReference type="SAM" id="SignalP"/>
    </source>
</evidence>
<feature type="chain" id="PRO_5041989172" evidence="1">
    <location>
        <begin position="36"/>
        <end position="116"/>
    </location>
</feature>
<feature type="signal peptide" evidence="1">
    <location>
        <begin position="1"/>
        <end position="35"/>
    </location>
</feature>
<name>A0AAD1SFT8_PELCU</name>